<dbReference type="Pfam" id="PF21082">
    <property type="entry name" value="MS_channel_3rd"/>
    <property type="match status" value="1"/>
</dbReference>
<dbReference type="Gene3D" id="3.30.70.100">
    <property type="match status" value="1"/>
</dbReference>
<dbReference type="InterPro" id="IPR006685">
    <property type="entry name" value="MscS_channel_2nd"/>
</dbReference>
<feature type="transmembrane region" description="Helical" evidence="7">
    <location>
        <begin position="184"/>
        <end position="213"/>
    </location>
</feature>
<dbReference type="Pfam" id="PF00924">
    <property type="entry name" value="MS_channel_2nd"/>
    <property type="match status" value="1"/>
</dbReference>
<dbReference type="InterPro" id="IPR023408">
    <property type="entry name" value="MscS_beta-dom_sf"/>
</dbReference>
<dbReference type="InterPro" id="IPR052702">
    <property type="entry name" value="MscS-like_channel"/>
</dbReference>
<keyword evidence="6 7" id="KW-0472">Membrane</keyword>
<keyword evidence="4 7" id="KW-0812">Transmembrane</keyword>
<evidence type="ECO:0000259" key="9">
    <source>
        <dbReference type="Pfam" id="PF21082"/>
    </source>
</evidence>
<feature type="transmembrane region" description="Helical" evidence="7">
    <location>
        <begin position="95"/>
        <end position="126"/>
    </location>
</feature>
<feature type="domain" description="Mechanosensitive ion channel MscS" evidence="8">
    <location>
        <begin position="200"/>
        <end position="266"/>
    </location>
</feature>
<comment type="caution">
    <text evidence="11">The sequence shown here is derived from an EMBL/GenBank/DDBJ whole genome shotgun (WGS) entry which is preliminary data.</text>
</comment>
<dbReference type="InterPro" id="IPR011066">
    <property type="entry name" value="MscS_channel_C_sf"/>
</dbReference>
<dbReference type="PANTHER" id="PTHR30347:SF1">
    <property type="entry name" value="MECHANOSENSITIVE CHANNEL MSCK"/>
    <property type="match status" value="1"/>
</dbReference>
<keyword evidence="3" id="KW-1003">Cell membrane</keyword>
<evidence type="ECO:0000256" key="7">
    <source>
        <dbReference type="SAM" id="Phobius"/>
    </source>
</evidence>
<keyword evidence="5 7" id="KW-1133">Transmembrane helix</keyword>
<sequence>MVRIMYETLRQFLFNDILTSGDYGISVLDIALIIPIIVADFFILRILKRFTKKKGRQKKGYLRTVTRVIKWAMHFLAFLGTILVLGVRITNVFDFIFAVLNFKLFTLVDTHISLFTIIIMVVVIYASTKLSKLVRNYFHHSVFQRFNIEEGLKFSLSRFIGYLIIAIGIIIALQGFGIRLSALTVFAGVLGVGIGFGMQNITANIVSGIVILFERPVKVGDIVKLNNMIGEVTKINLRASIIRTIYNEHLIVPNSEFINHIVENMSYGDLKLRICIKVGVAYGTDVDLARDTLLEAARATETVMNDPPPVVLFRQFGDSSLDFELFVWIDNPQIKFNVESDLHFMIVKLFDQHGIEIPFPQRDVYIKEIPG</sequence>
<dbReference type="Gene3D" id="2.30.30.60">
    <property type="match status" value="1"/>
</dbReference>
<dbReference type="AlphaFoldDB" id="A0A0F9IRZ2"/>
<dbReference type="InterPro" id="IPR011014">
    <property type="entry name" value="MscS_channel_TM-2"/>
</dbReference>
<dbReference type="InterPro" id="IPR049278">
    <property type="entry name" value="MS_channel_C"/>
</dbReference>
<evidence type="ECO:0000313" key="11">
    <source>
        <dbReference type="EMBL" id="KKL89907.1"/>
    </source>
</evidence>
<dbReference type="Pfam" id="PF21088">
    <property type="entry name" value="MS_channel_1st"/>
    <property type="match status" value="1"/>
</dbReference>
<dbReference type="PANTHER" id="PTHR30347">
    <property type="entry name" value="POTASSIUM CHANNEL RELATED"/>
    <property type="match status" value="1"/>
</dbReference>
<reference evidence="11" key="1">
    <citation type="journal article" date="2015" name="Nature">
        <title>Complex archaea that bridge the gap between prokaryotes and eukaryotes.</title>
        <authorList>
            <person name="Spang A."/>
            <person name="Saw J.H."/>
            <person name="Jorgensen S.L."/>
            <person name="Zaremba-Niedzwiedzka K."/>
            <person name="Martijn J."/>
            <person name="Lind A.E."/>
            <person name="van Eijk R."/>
            <person name="Schleper C."/>
            <person name="Guy L."/>
            <person name="Ettema T.J."/>
        </authorList>
    </citation>
    <scope>NUCLEOTIDE SEQUENCE</scope>
</reference>
<dbReference type="GO" id="GO:0005886">
    <property type="term" value="C:plasma membrane"/>
    <property type="evidence" value="ECO:0007669"/>
    <property type="project" value="UniProtKB-SubCell"/>
</dbReference>
<dbReference type="GO" id="GO:0055085">
    <property type="term" value="P:transmembrane transport"/>
    <property type="evidence" value="ECO:0007669"/>
    <property type="project" value="InterPro"/>
</dbReference>
<protein>
    <recommendedName>
        <fullName evidence="12">Mechanosensitive ion channel inner membrane domain-containing protein</fullName>
    </recommendedName>
</protein>
<organism evidence="11">
    <name type="scientific">marine sediment metagenome</name>
    <dbReference type="NCBI Taxonomy" id="412755"/>
    <lineage>
        <taxon>unclassified sequences</taxon>
        <taxon>metagenomes</taxon>
        <taxon>ecological metagenomes</taxon>
    </lineage>
</organism>
<dbReference type="SUPFAM" id="SSF50182">
    <property type="entry name" value="Sm-like ribonucleoproteins"/>
    <property type="match status" value="1"/>
</dbReference>
<feature type="domain" description="Mechanosensitive ion channel MscS C-terminal" evidence="9">
    <location>
        <begin position="276"/>
        <end position="357"/>
    </location>
</feature>
<evidence type="ECO:0000256" key="5">
    <source>
        <dbReference type="ARBA" id="ARBA00022989"/>
    </source>
</evidence>
<evidence type="ECO:0000259" key="10">
    <source>
        <dbReference type="Pfam" id="PF21088"/>
    </source>
</evidence>
<dbReference type="Gene3D" id="1.10.287.1260">
    <property type="match status" value="1"/>
</dbReference>
<comment type="similarity">
    <text evidence="2">Belongs to the MscS (TC 1.A.23) family.</text>
</comment>
<proteinExistence type="inferred from homology"/>
<accession>A0A0F9IRZ2</accession>
<feature type="domain" description="Mechanosensitive ion channel transmembrane helices 2/3" evidence="10">
    <location>
        <begin position="162"/>
        <end position="199"/>
    </location>
</feature>
<feature type="transmembrane region" description="Helical" evidence="7">
    <location>
        <begin position="23"/>
        <end position="47"/>
    </location>
</feature>
<dbReference type="InterPro" id="IPR049142">
    <property type="entry name" value="MS_channel_1st"/>
</dbReference>
<evidence type="ECO:0000256" key="1">
    <source>
        <dbReference type="ARBA" id="ARBA00004651"/>
    </source>
</evidence>
<dbReference type="SUPFAM" id="SSF82861">
    <property type="entry name" value="Mechanosensitive channel protein MscS (YggB), transmembrane region"/>
    <property type="match status" value="1"/>
</dbReference>
<dbReference type="InterPro" id="IPR010920">
    <property type="entry name" value="LSM_dom_sf"/>
</dbReference>
<feature type="transmembrane region" description="Helical" evidence="7">
    <location>
        <begin position="68"/>
        <end position="89"/>
    </location>
</feature>
<comment type="subcellular location">
    <subcellularLocation>
        <location evidence="1">Cell membrane</location>
        <topology evidence="1">Multi-pass membrane protein</topology>
    </subcellularLocation>
</comment>
<evidence type="ECO:0000256" key="4">
    <source>
        <dbReference type="ARBA" id="ARBA00022692"/>
    </source>
</evidence>
<dbReference type="SUPFAM" id="SSF82689">
    <property type="entry name" value="Mechanosensitive channel protein MscS (YggB), C-terminal domain"/>
    <property type="match status" value="1"/>
</dbReference>
<evidence type="ECO:0000256" key="6">
    <source>
        <dbReference type="ARBA" id="ARBA00023136"/>
    </source>
</evidence>
<gene>
    <name evidence="11" type="ORF">LCGC14_1910000</name>
</gene>
<evidence type="ECO:0000259" key="8">
    <source>
        <dbReference type="Pfam" id="PF00924"/>
    </source>
</evidence>
<evidence type="ECO:0000256" key="3">
    <source>
        <dbReference type="ARBA" id="ARBA00022475"/>
    </source>
</evidence>
<feature type="transmembrane region" description="Helical" evidence="7">
    <location>
        <begin position="159"/>
        <end position="178"/>
    </location>
</feature>
<evidence type="ECO:0000256" key="2">
    <source>
        <dbReference type="ARBA" id="ARBA00008017"/>
    </source>
</evidence>
<name>A0A0F9IRZ2_9ZZZZ</name>
<evidence type="ECO:0008006" key="12">
    <source>
        <dbReference type="Google" id="ProtNLM"/>
    </source>
</evidence>
<dbReference type="EMBL" id="LAZR01020157">
    <property type="protein sequence ID" value="KKL89907.1"/>
    <property type="molecule type" value="Genomic_DNA"/>
</dbReference>